<evidence type="ECO:0000256" key="5">
    <source>
        <dbReference type="PROSITE-ProRule" id="PRU00309"/>
    </source>
</evidence>
<dbReference type="GO" id="GO:0003677">
    <property type="term" value="F:DNA binding"/>
    <property type="evidence" value="ECO:0007669"/>
    <property type="project" value="UniProtKB-UniRule"/>
</dbReference>
<evidence type="ECO:0000313" key="7">
    <source>
        <dbReference type="Proteomes" id="UP000887540"/>
    </source>
</evidence>
<keyword evidence="1" id="KW-0479">Metal-binding</keyword>
<feature type="domain" description="THAP-type" evidence="6">
    <location>
        <begin position="1"/>
        <end position="74"/>
    </location>
</feature>
<evidence type="ECO:0000259" key="6">
    <source>
        <dbReference type="PROSITE" id="PS50950"/>
    </source>
</evidence>
<dbReference type="WBParaSite" id="ACRNAN_Path_1170.g4535.t1">
    <property type="protein sequence ID" value="ACRNAN_Path_1170.g4535.t1"/>
    <property type="gene ID" value="ACRNAN_Path_1170.g4535"/>
</dbReference>
<evidence type="ECO:0000256" key="4">
    <source>
        <dbReference type="ARBA" id="ARBA00023125"/>
    </source>
</evidence>
<reference evidence="8" key="1">
    <citation type="submission" date="2022-11" db="UniProtKB">
        <authorList>
            <consortium name="WormBaseParasite"/>
        </authorList>
    </citation>
    <scope>IDENTIFICATION</scope>
</reference>
<dbReference type="PROSITE" id="PS50950">
    <property type="entry name" value="ZF_THAP"/>
    <property type="match status" value="1"/>
</dbReference>
<dbReference type="SUPFAM" id="SSF57716">
    <property type="entry name" value="Glucocorticoid receptor-like (DNA-binding domain)"/>
    <property type="match status" value="1"/>
</dbReference>
<organism evidence="7 8">
    <name type="scientific">Acrobeloides nanus</name>
    <dbReference type="NCBI Taxonomy" id="290746"/>
    <lineage>
        <taxon>Eukaryota</taxon>
        <taxon>Metazoa</taxon>
        <taxon>Ecdysozoa</taxon>
        <taxon>Nematoda</taxon>
        <taxon>Chromadorea</taxon>
        <taxon>Rhabditida</taxon>
        <taxon>Tylenchina</taxon>
        <taxon>Cephalobomorpha</taxon>
        <taxon>Cephaloboidea</taxon>
        <taxon>Cephalobidae</taxon>
        <taxon>Acrobeloides</taxon>
    </lineage>
</organism>
<evidence type="ECO:0000256" key="3">
    <source>
        <dbReference type="ARBA" id="ARBA00022833"/>
    </source>
</evidence>
<accession>A0A914BWQ1</accession>
<dbReference type="AlphaFoldDB" id="A0A914BWQ1"/>
<keyword evidence="2 5" id="KW-0863">Zinc-finger</keyword>
<dbReference type="SMART" id="SM00980">
    <property type="entry name" value="THAP"/>
    <property type="match status" value="1"/>
</dbReference>
<proteinExistence type="predicted"/>
<dbReference type="Proteomes" id="UP000887540">
    <property type="component" value="Unplaced"/>
</dbReference>
<dbReference type="GO" id="GO:0008270">
    <property type="term" value="F:zinc ion binding"/>
    <property type="evidence" value="ECO:0007669"/>
    <property type="project" value="UniProtKB-KW"/>
</dbReference>
<keyword evidence="3" id="KW-0862">Zinc</keyword>
<name>A0A914BWQ1_9BILA</name>
<dbReference type="Pfam" id="PF05485">
    <property type="entry name" value="THAP"/>
    <property type="match status" value="1"/>
</dbReference>
<protein>
    <submittedName>
        <fullName evidence="8">THAP-type domain-containing protein</fullName>
    </submittedName>
</protein>
<keyword evidence="4 5" id="KW-0238">DNA-binding</keyword>
<dbReference type="InterPro" id="IPR006612">
    <property type="entry name" value="THAP_Znf"/>
</dbReference>
<keyword evidence="7" id="KW-1185">Reference proteome</keyword>
<evidence type="ECO:0000313" key="8">
    <source>
        <dbReference type="WBParaSite" id="ACRNAN_Path_1170.g4535.t1"/>
    </source>
</evidence>
<evidence type="ECO:0000256" key="2">
    <source>
        <dbReference type="ARBA" id="ARBA00022771"/>
    </source>
</evidence>
<evidence type="ECO:0000256" key="1">
    <source>
        <dbReference type="ARBA" id="ARBA00022723"/>
    </source>
</evidence>
<sequence>MVCGFRSSAFTGVRFPTAKVRFEAWVNALRIPPDQQQSISRSYFVCFSHFDEEDLIIENNAVVGVRPEAVPSLPNDDVAEDDGYLLVKRSQFEKLFTYCFDCGTIVGQTWELNIIGANAVYNFVCMVCRGAKGKRKWW</sequence>